<dbReference type="RefSeq" id="WP_177190306.1">
    <property type="nucleotide sequence ID" value="NZ_FOUZ01000010.1"/>
</dbReference>
<dbReference type="Proteomes" id="UP000199149">
    <property type="component" value="Unassembled WGS sequence"/>
</dbReference>
<dbReference type="SUPFAM" id="SSF55961">
    <property type="entry name" value="Bet v1-like"/>
    <property type="match status" value="1"/>
</dbReference>
<protein>
    <submittedName>
        <fullName evidence="2">Polyketide cyclase / dehydrase and lipid transport</fullName>
    </submittedName>
</protein>
<gene>
    <name evidence="2" type="ORF">SAMN05421738_11078</name>
</gene>
<evidence type="ECO:0000256" key="1">
    <source>
        <dbReference type="SAM" id="Phobius"/>
    </source>
</evidence>
<dbReference type="InterPro" id="IPR023393">
    <property type="entry name" value="START-like_dom_sf"/>
</dbReference>
<evidence type="ECO:0000313" key="2">
    <source>
        <dbReference type="EMBL" id="SFN32103.1"/>
    </source>
</evidence>
<dbReference type="Gene3D" id="3.30.530.20">
    <property type="match status" value="1"/>
</dbReference>
<feature type="transmembrane region" description="Helical" evidence="1">
    <location>
        <begin position="7"/>
        <end position="26"/>
    </location>
</feature>
<keyword evidence="3" id="KW-1185">Reference proteome</keyword>
<dbReference type="STRING" id="684065.SAMN05421738_11078"/>
<dbReference type="EMBL" id="FOUZ01000010">
    <property type="protein sequence ID" value="SFN32103.1"/>
    <property type="molecule type" value="Genomic_DNA"/>
</dbReference>
<evidence type="ECO:0000313" key="3">
    <source>
        <dbReference type="Proteomes" id="UP000199149"/>
    </source>
</evidence>
<sequence length="174" mass="20088">MKKFIKWFFGIIISLIVLILIVAAILPKDFHAEGTTTINKPNEVVFDYVKHLKNQENYGVWFRLEDNIKKNYQGTDGTVGFIYTWKGDKVGEGKQVITKIDEGKRVDMDLFFNNDPNAAKSYISTESISPNETKVNWVIDGKMPYPFNIMSLFYDMNKDFEQGTANLKEVLEKQ</sequence>
<keyword evidence="1" id="KW-0812">Transmembrane</keyword>
<proteinExistence type="predicted"/>
<dbReference type="AlphaFoldDB" id="A0A1I4Y369"/>
<name>A0A1I4Y369_9FLAO</name>
<keyword evidence="1" id="KW-1133">Transmembrane helix</keyword>
<reference evidence="3" key="1">
    <citation type="submission" date="2016-10" db="EMBL/GenBank/DDBJ databases">
        <authorList>
            <person name="Varghese N."/>
            <person name="Submissions S."/>
        </authorList>
    </citation>
    <scope>NUCLEOTIDE SEQUENCE [LARGE SCALE GENOMIC DNA]</scope>
    <source>
        <strain evidence="3">XJ109</strain>
    </source>
</reference>
<dbReference type="CDD" id="cd07818">
    <property type="entry name" value="SRPBCC_1"/>
    <property type="match status" value="1"/>
</dbReference>
<accession>A0A1I4Y369</accession>
<keyword evidence="1" id="KW-0472">Membrane</keyword>
<organism evidence="2 3">
    <name type="scientific">Algoriella xinjiangensis</name>
    <dbReference type="NCBI Taxonomy" id="684065"/>
    <lineage>
        <taxon>Bacteria</taxon>
        <taxon>Pseudomonadati</taxon>
        <taxon>Bacteroidota</taxon>
        <taxon>Flavobacteriia</taxon>
        <taxon>Flavobacteriales</taxon>
        <taxon>Weeksellaceae</taxon>
        <taxon>Algoriella</taxon>
    </lineage>
</organism>